<dbReference type="Pfam" id="PF00440">
    <property type="entry name" value="TetR_N"/>
    <property type="match status" value="1"/>
</dbReference>
<proteinExistence type="predicted"/>
<gene>
    <name evidence="6" type="ORF">GR183_09425</name>
</gene>
<keyword evidence="7" id="KW-1185">Reference proteome</keyword>
<dbReference type="InterPro" id="IPR050109">
    <property type="entry name" value="HTH-type_TetR-like_transc_reg"/>
</dbReference>
<protein>
    <submittedName>
        <fullName evidence="6">TetR family transcriptional regulator</fullName>
    </submittedName>
</protein>
<dbReference type="InterPro" id="IPR036271">
    <property type="entry name" value="Tet_transcr_reg_TetR-rel_C_sf"/>
</dbReference>
<dbReference type="InterPro" id="IPR023772">
    <property type="entry name" value="DNA-bd_HTH_TetR-type_CS"/>
</dbReference>
<evidence type="ECO:0000256" key="4">
    <source>
        <dbReference type="PROSITE-ProRule" id="PRU00335"/>
    </source>
</evidence>
<keyword evidence="3" id="KW-0804">Transcription</keyword>
<dbReference type="Gene3D" id="1.10.10.60">
    <property type="entry name" value="Homeodomain-like"/>
    <property type="match status" value="1"/>
</dbReference>
<keyword evidence="1" id="KW-0805">Transcription regulation</keyword>
<dbReference type="EMBL" id="WUMV01000003">
    <property type="protein sequence ID" value="MXN65127.1"/>
    <property type="molecule type" value="Genomic_DNA"/>
</dbReference>
<dbReference type="GO" id="GO:0003700">
    <property type="term" value="F:DNA-binding transcription factor activity"/>
    <property type="evidence" value="ECO:0007669"/>
    <property type="project" value="TreeGrafter"/>
</dbReference>
<dbReference type="RefSeq" id="WP_160775341.1">
    <property type="nucleotide sequence ID" value="NZ_WUMV01000003.1"/>
</dbReference>
<dbReference type="InterPro" id="IPR039536">
    <property type="entry name" value="TetR_C_Proteobacteria"/>
</dbReference>
<dbReference type="PANTHER" id="PTHR30055">
    <property type="entry name" value="HTH-TYPE TRANSCRIPTIONAL REGULATOR RUTR"/>
    <property type="match status" value="1"/>
</dbReference>
<dbReference type="AlphaFoldDB" id="A0A7X3LU25"/>
<feature type="domain" description="HTH tetR-type" evidence="5">
    <location>
        <begin position="5"/>
        <end position="65"/>
    </location>
</feature>
<dbReference type="InterPro" id="IPR001647">
    <property type="entry name" value="HTH_TetR"/>
</dbReference>
<evidence type="ECO:0000256" key="3">
    <source>
        <dbReference type="ARBA" id="ARBA00023163"/>
    </source>
</evidence>
<accession>A0A7X3LU25</accession>
<dbReference type="Proteomes" id="UP000433101">
    <property type="component" value="Unassembled WGS sequence"/>
</dbReference>
<dbReference type="PRINTS" id="PR00455">
    <property type="entry name" value="HTHTETR"/>
</dbReference>
<keyword evidence="2 4" id="KW-0238">DNA-binding</keyword>
<evidence type="ECO:0000259" key="5">
    <source>
        <dbReference type="PROSITE" id="PS50977"/>
    </source>
</evidence>
<name>A0A7X3LU25_9HYPH</name>
<dbReference type="SUPFAM" id="SSF48498">
    <property type="entry name" value="Tetracyclin repressor-like, C-terminal domain"/>
    <property type="match status" value="1"/>
</dbReference>
<organism evidence="6 7">
    <name type="scientific">Stappia sediminis</name>
    <dbReference type="NCBI Taxonomy" id="2692190"/>
    <lineage>
        <taxon>Bacteria</taxon>
        <taxon>Pseudomonadati</taxon>
        <taxon>Pseudomonadota</taxon>
        <taxon>Alphaproteobacteria</taxon>
        <taxon>Hyphomicrobiales</taxon>
        <taxon>Stappiaceae</taxon>
        <taxon>Stappia</taxon>
    </lineage>
</organism>
<dbReference type="Gene3D" id="1.10.357.10">
    <property type="entry name" value="Tetracycline Repressor, domain 2"/>
    <property type="match status" value="1"/>
</dbReference>
<evidence type="ECO:0000313" key="6">
    <source>
        <dbReference type="EMBL" id="MXN65127.1"/>
    </source>
</evidence>
<comment type="caution">
    <text evidence="6">The sequence shown here is derived from an EMBL/GenBank/DDBJ whole genome shotgun (WGS) entry which is preliminary data.</text>
</comment>
<dbReference type="PROSITE" id="PS01081">
    <property type="entry name" value="HTH_TETR_1"/>
    <property type="match status" value="1"/>
</dbReference>
<dbReference type="FunFam" id="1.10.10.60:FF:000141">
    <property type="entry name" value="TetR family transcriptional regulator"/>
    <property type="match status" value="1"/>
</dbReference>
<evidence type="ECO:0000256" key="2">
    <source>
        <dbReference type="ARBA" id="ARBA00023125"/>
    </source>
</evidence>
<evidence type="ECO:0000256" key="1">
    <source>
        <dbReference type="ARBA" id="ARBA00023015"/>
    </source>
</evidence>
<sequence>MALSEEKQKQIVDAAIAEFQEKGYAGASMDRISCRANVSKRTVYNHFESKDVLFSAIIQRLADRLNAALEIAYDPDRPIRPQLERLAWAEGDLLTDPDFMKLARMVMGETIRDPELAADMNSRMTKTAVFEEFMARANADGKLHAPDPQLAAEQFLGLIKSQGFYPRIFTDAPVSREEMAGIVDRSVEMIMKSYGRE</sequence>
<dbReference type="SUPFAM" id="SSF46689">
    <property type="entry name" value="Homeodomain-like"/>
    <property type="match status" value="1"/>
</dbReference>
<dbReference type="InterPro" id="IPR009057">
    <property type="entry name" value="Homeodomain-like_sf"/>
</dbReference>
<dbReference type="GO" id="GO:0000976">
    <property type="term" value="F:transcription cis-regulatory region binding"/>
    <property type="evidence" value="ECO:0007669"/>
    <property type="project" value="TreeGrafter"/>
</dbReference>
<evidence type="ECO:0000313" key="7">
    <source>
        <dbReference type="Proteomes" id="UP000433101"/>
    </source>
</evidence>
<dbReference type="PANTHER" id="PTHR30055:SF146">
    <property type="entry name" value="HTH-TYPE TRANSCRIPTIONAL DUAL REGULATOR CECR"/>
    <property type="match status" value="1"/>
</dbReference>
<reference evidence="6 7" key="1">
    <citation type="submission" date="2019-12" db="EMBL/GenBank/DDBJ databases">
        <authorList>
            <person name="Li M."/>
        </authorList>
    </citation>
    <scope>NUCLEOTIDE SEQUENCE [LARGE SCALE GENOMIC DNA]</scope>
    <source>
        <strain evidence="6 7">GBMRC 2046</strain>
    </source>
</reference>
<feature type="DNA-binding region" description="H-T-H motif" evidence="4">
    <location>
        <begin position="28"/>
        <end position="47"/>
    </location>
</feature>
<dbReference type="PROSITE" id="PS50977">
    <property type="entry name" value="HTH_TETR_2"/>
    <property type="match status" value="1"/>
</dbReference>
<dbReference type="Pfam" id="PF14246">
    <property type="entry name" value="TetR_C_7"/>
    <property type="match status" value="1"/>
</dbReference>